<dbReference type="PROSITE" id="PS51257">
    <property type="entry name" value="PROKAR_LIPOPROTEIN"/>
    <property type="match status" value="1"/>
</dbReference>
<keyword evidence="1" id="KW-0472">Membrane</keyword>
<proteinExistence type="predicted"/>
<keyword evidence="1" id="KW-1133">Transmembrane helix</keyword>
<accession>A0AAQ3X152</accession>
<evidence type="ECO:0000256" key="1">
    <source>
        <dbReference type="SAM" id="Phobius"/>
    </source>
</evidence>
<evidence type="ECO:0000313" key="2">
    <source>
        <dbReference type="EMBL" id="WVZ82108.1"/>
    </source>
</evidence>
<feature type="transmembrane region" description="Helical" evidence="1">
    <location>
        <begin position="87"/>
        <end position="105"/>
    </location>
</feature>
<reference evidence="2 3" key="1">
    <citation type="submission" date="2024-02" db="EMBL/GenBank/DDBJ databases">
        <title>High-quality chromosome-scale genome assembly of Pensacola bahiagrass (Paspalum notatum Flugge var. saurae).</title>
        <authorList>
            <person name="Vega J.M."/>
            <person name="Podio M."/>
            <person name="Orjuela J."/>
            <person name="Siena L.A."/>
            <person name="Pessino S.C."/>
            <person name="Combes M.C."/>
            <person name="Mariac C."/>
            <person name="Albertini E."/>
            <person name="Pupilli F."/>
            <person name="Ortiz J.P.A."/>
            <person name="Leblanc O."/>
        </authorList>
    </citation>
    <scope>NUCLEOTIDE SEQUENCE [LARGE SCALE GENOMIC DNA]</scope>
    <source>
        <strain evidence="2">R1</strain>
        <tissue evidence="2">Leaf</tissue>
    </source>
</reference>
<feature type="transmembrane region" description="Helical" evidence="1">
    <location>
        <begin position="43"/>
        <end position="67"/>
    </location>
</feature>
<gene>
    <name evidence="2" type="ORF">U9M48_029410</name>
</gene>
<name>A0AAQ3X152_PASNO</name>
<protein>
    <submittedName>
        <fullName evidence="2">Uncharacterized protein</fullName>
    </submittedName>
</protein>
<dbReference type="AlphaFoldDB" id="A0AAQ3X152"/>
<sequence length="114" mass="11624">MVSRATLTVLFGYMAAFSCLQLLPEAGKKAHTAPPQSTTFPRLAAGALLLPAAVATFGLSSLLLYAYVSAAAAAGAGAGRRRFVDRLASATAAAAATVALLLLVTDDVDWLNAE</sequence>
<keyword evidence="3" id="KW-1185">Reference proteome</keyword>
<dbReference type="Proteomes" id="UP001341281">
    <property type="component" value="Chromosome 06"/>
</dbReference>
<keyword evidence="1" id="KW-0812">Transmembrane</keyword>
<evidence type="ECO:0000313" key="3">
    <source>
        <dbReference type="Proteomes" id="UP001341281"/>
    </source>
</evidence>
<organism evidence="2 3">
    <name type="scientific">Paspalum notatum var. saurae</name>
    <dbReference type="NCBI Taxonomy" id="547442"/>
    <lineage>
        <taxon>Eukaryota</taxon>
        <taxon>Viridiplantae</taxon>
        <taxon>Streptophyta</taxon>
        <taxon>Embryophyta</taxon>
        <taxon>Tracheophyta</taxon>
        <taxon>Spermatophyta</taxon>
        <taxon>Magnoliopsida</taxon>
        <taxon>Liliopsida</taxon>
        <taxon>Poales</taxon>
        <taxon>Poaceae</taxon>
        <taxon>PACMAD clade</taxon>
        <taxon>Panicoideae</taxon>
        <taxon>Andropogonodae</taxon>
        <taxon>Paspaleae</taxon>
        <taxon>Paspalinae</taxon>
        <taxon>Paspalum</taxon>
    </lineage>
</organism>
<dbReference type="EMBL" id="CP144750">
    <property type="protein sequence ID" value="WVZ82108.1"/>
    <property type="molecule type" value="Genomic_DNA"/>
</dbReference>
<feature type="transmembrane region" description="Helical" evidence="1">
    <location>
        <begin position="7"/>
        <end position="23"/>
    </location>
</feature>